<evidence type="ECO:0000256" key="1">
    <source>
        <dbReference type="ARBA" id="ARBA00023002"/>
    </source>
</evidence>
<dbReference type="SUPFAM" id="SSF51905">
    <property type="entry name" value="FAD/NAD(P)-binding domain"/>
    <property type="match status" value="1"/>
</dbReference>
<protein>
    <recommendedName>
        <fullName evidence="2">FAD dependent oxidoreductase domain-containing protein</fullName>
    </recommendedName>
</protein>
<dbReference type="InterPro" id="IPR006076">
    <property type="entry name" value="FAD-dep_OxRdtase"/>
</dbReference>
<evidence type="ECO:0000259" key="2">
    <source>
        <dbReference type="Pfam" id="PF01266"/>
    </source>
</evidence>
<dbReference type="Pfam" id="PF01266">
    <property type="entry name" value="DAO"/>
    <property type="match status" value="1"/>
</dbReference>
<keyword evidence="1" id="KW-0560">Oxidoreductase</keyword>
<dbReference type="PANTHER" id="PTHR13847:SF287">
    <property type="entry name" value="FAD-DEPENDENT OXIDOREDUCTASE DOMAIN-CONTAINING PROTEIN 1"/>
    <property type="match status" value="1"/>
</dbReference>
<name>A0A255Y7F5_9SPHN</name>
<dbReference type="InterPro" id="IPR036188">
    <property type="entry name" value="FAD/NAD-bd_sf"/>
</dbReference>
<dbReference type="PANTHER" id="PTHR13847">
    <property type="entry name" value="SARCOSINE DEHYDROGENASE-RELATED"/>
    <property type="match status" value="1"/>
</dbReference>
<accession>A0A255Y7F5</accession>
<sequence length="369" mass="38949">MSDFDIAIIGAGIAGASTAWSLLQAAPGLRIALIEMETRPGYHTTGRSAAFWVESYGGPAIVPLSRASRGFFGAPPAGFGPLLAPRPALTVAAPDDPGGLERVAAEYDEGGVAYRWLDAAAMAALPSGPMLRPEWNRRGLVEDDCHDIDVASLHQGFLRGVDGARPTLITNAEVTGLDRNGGRWRITTRAGEFTAATLVNAAGAWADAVAVLAGAAPRGVQPLRRTMAVLRLDPPPPADLMVVLEAAGRFYFKPDGGRLWLSPHDETPDVAHDVRPDELDLAMVIDRFEQATTVTVQRLESSWAGLRSFAPDRVPLFGFDAGVDGLFWCAGQGGFGIQTAPAAGRLCAALLLGNTPPLDPAPYLVTRAL</sequence>
<evidence type="ECO:0000313" key="4">
    <source>
        <dbReference type="Proteomes" id="UP000216991"/>
    </source>
</evidence>
<feature type="domain" description="FAD dependent oxidoreductase" evidence="2">
    <location>
        <begin position="5"/>
        <end position="350"/>
    </location>
</feature>
<dbReference type="EMBL" id="NOXT01000123">
    <property type="protein sequence ID" value="OYQ25053.1"/>
    <property type="molecule type" value="Genomic_DNA"/>
</dbReference>
<organism evidence="3 4">
    <name type="scientific">Sandarakinorhabdus cyanobacteriorum</name>
    <dbReference type="NCBI Taxonomy" id="1981098"/>
    <lineage>
        <taxon>Bacteria</taxon>
        <taxon>Pseudomonadati</taxon>
        <taxon>Pseudomonadota</taxon>
        <taxon>Alphaproteobacteria</taxon>
        <taxon>Sphingomonadales</taxon>
        <taxon>Sphingosinicellaceae</taxon>
        <taxon>Sandarakinorhabdus</taxon>
    </lineage>
</organism>
<dbReference type="Proteomes" id="UP000216991">
    <property type="component" value="Unassembled WGS sequence"/>
</dbReference>
<reference evidence="3 4" key="1">
    <citation type="submission" date="2017-07" db="EMBL/GenBank/DDBJ databases">
        <title>Sandarakinorhabdus cyanobacteriorum sp. nov., a novel bacterium isolated from cyanobacterial aggregates in a eutrophic lake.</title>
        <authorList>
            <person name="Cai H."/>
        </authorList>
    </citation>
    <scope>NUCLEOTIDE SEQUENCE [LARGE SCALE GENOMIC DNA]</scope>
    <source>
        <strain evidence="3 4">TH057</strain>
    </source>
</reference>
<proteinExistence type="predicted"/>
<dbReference type="Gene3D" id="3.50.50.60">
    <property type="entry name" value="FAD/NAD(P)-binding domain"/>
    <property type="match status" value="1"/>
</dbReference>
<evidence type="ECO:0000313" key="3">
    <source>
        <dbReference type="EMBL" id="OYQ25053.1"/>
    </source>
</evidence>
<comment type="caution">
    <text evidence="3">The sequence shown here is derived from an EMBL/GenBank/DDBJ whole genome shotgun (WGS) entry which is preliminary data.</text>
</comment>
<dbReference type="RefSeq" id="WP_094474881.1">
    <property type="nucleotide sequence ID" value="NZ_NOXT01000123.1"/>
</dbReference>
<gene>
    <name evidence="3" type="ORF">CHU93_14560</name>
</gene>
<dbReference type="Gene3D" id="3.30.9.10">
    <property type="entry name" value="D-Amino Acid Oxidase, subunit A, domain 2"/>
    <property type="match status" value="1"/>
</dbReference>
<dbReference type="AlphaFoldDB" id="A0A255Y7F5"/>
<dbReference type="GO" id="GO:0005737">
    <property type="term" value="C:cytoplasm"/>
    <property type="evidence" value="ECO:0007669"/>
    <property type="project" value="TreeGrafter"/>
</dbReference>
<dbReference type="OrthoDB" id="7421214at2"/>
<dbReference type="GO" id="GO:0016491">
    <property type="term" value="F:oxidoreductase activity"/>
    <property type="evidence" value="ECO:0007669"/>
    <property type="project" value="UniProtKB-KW"/>
</dbReference>
<keyword evidence="4" id="KW-1185">Reference proteome</keyword>